<keyword evidence="3" id="KW-1185">Reference proteome</keyword>
<evidence type="ECO:0000313" key="3">
    <source>
        <dbReference type="Proteomes" id="UP001595816"/>
    </source>
</evidence>
<name>A0ABV8LWE9_9ACTN</name>
<dbReference type="InterPro" id="IPR052228">
    <property type="entry name" value="Sec_Metab_Biosynth_Oxidored"/>
</dbReference>
<proteinExistence type="predicted"/>
<organism evidence="2 3">
    <name type="scientific">Hamadaea flava</name>
    <dbReference type="NCBI Taxonomy" id="1742688"/>
    <lineage>
        <taxon>Bacteria</taxon>
        <taxon>Bacillati</taxon>
        <taxon>Actinomycetota</taxon>
        <taxon>Actinomycetes</taxon>
        <taxon>Micromonosporales</taxon>
        <taxon>Micromonosporaceae</taxon>
        <taxon>Hamadaea</taxon>
    </lineage>
</organism>
<sequence>MRTVVILGGTRGIGGGLAARLRTAGDQVIAIGSADADLTSVRQTAALADRLPDRIDALVFAAGRFTPRRVVTAEGFEQSFAIYVLARYLLAERLRPALDRAEKPVVLNLCGTGGRQGHLHWDDLQLTQGYSLLQATMQGARANDLLGVHFAAQDPGSRIRYVLYNPLFVDSGQHRYFSQPTRALVGGAAKVFGTSVTSMARRLADLLADPPAAPLTALRRGTPISLARPEFDRATAERLASVLASLLASLVTDPAQ</sequence>
<keyword evidence="1" id="KW-0560">Oxidoreductase</keyword>
<evidence type="ECO:0008006" key="4">
    <source>
        <dbReference type="Google" id="ProtNLM"/>
    </source>
</evidence>
<reference evidence="3" key="1">
    <citation type="journal article" date="2019" name="Int. J. Syst. Evol. Microbiol.">
        <title>The Global Catalogue of Microorganisms (GCM) 10K type strain sequencing project: providing services to taxonomists for standard genome sequencing and annotation.</title>
        <authorList>
            <consortium name="The Broad Institute Genomics Platform"/>
            <consortium name="The Broad Institute Genome Sequencing Center for Infectious Disease"/>
            <person name="Wu L."/>
            <person name="Ma J."/>
        </authorList>
    </citation>
    <scope>NUCLEOTIDE SEQUENCE [LARGE SCALE GENOMIC DNA]</scope>
    <source>
        <strain evidence="3">CGMCC 4.7289</strain>
    </source>
</reference>
<accession>A0ABV8LWE9</accession>
<gene>
    <name evidence="2" type="ORF">ACFOZ4_28730</name>
</gene>
<evidence type="ECO:0000313" key="2">
    <source>
        <dbReference type="EMBL" id="MFC4134615.1"/>
    </source>
</evidence>
<dbReference type="SUPFAM" id="SSF51735">
    <property type="entry name" value="NAD(P)-binding Rossmann-fold domains"/>
    <property type="match status" value="1"/>
</dbReference>
<dbReference type="InterPro" id="IPR036291">
    <property type="entry name" value="NAD(P)-bd_dom_sf"/>
</dbReference>
<comment type="caution">
    <text evidence="2">The sequence shown here is derived from an EMBL/GenBank/DDBJ whole genome shotgun (WGS) entry which is preliminary data.</text>
</comment>
<dbReference type="RefSeq" id="WP_253761239.1">
    <property type="nucleotide sequence ID" value="NZ_JAMZDZ010000001.1"/>
</dbReference>
<dbReference type="PANTHER" id="PTHR47534">
    <property type="entry name" value="YALI0E05731P"/>
    <property type="match status" value="1"/>
</dbReference>
<dbReference type="Gene3D" id="3.40.50.720">
    <property type="entry name" value="NAD(P)-binding Rossmann-like Domain"/>
    <property type="match status" value="1"/>
</dbReference>
<protein>
    <recommendedName>
        <fullName evidence="4">NAD(P)-dependent dehydrogenase (Short-subunit alcohol dehydrogenase family)</fullName>
    </recommendedName>
</protein>
<dbReference type="PANTHER" id="PTHR47534:SF3">
    <property type="entry name" value="ALCOHOL DEHYDROGENASE-LIKE C-TERMINAL DOMAIN-CONTAINING PROTEIN"/>
    <property type="match status" value="1"/>
</dbReference>
<evidence type="ECO:0000256" key="1">
    <source>
        <dbReference type="ARBA" id="ARBA00023002"/>
    </source>
</evidence>
<dbReference type="Proteomes" id="UP001595816">
    <property type="component" value="Unassembled WGS sequence"/>
</dbReference>
<dbReference type="EMBL" id="JBHSAY010000015">
    <property type="protein sequence ID" value="MFC4134615.1"/>
    <property type="molecule type" value="Genomic_DNA"/>
</dbReference>